<accession>A0A3P7WKV1</accession>
<protein>
    <submittedName>
        <fullName evidence="2 4">Uncharacterized protein</fullName>
    </submittedName>
</protein>
<dbReference type="EMBL" id="UZAH01025330">
    <property type="protein sequence ID" value="VDO61641.1"/>
    <property type="molecule type" value="Genomic_DNA"/>
</dbReference>
<reference evidence="2 3" key="1">
    <citation type="submission" date="2018-11" db="EMBL/GenBank/DDBJ databases">
        <authorList>
            <consortium name="Pathogen Informatics"/>
        </authorList>
    </citation>
    <scope>NUCLEOTIDE SEQUENCE [LARGE SCALE GENOMIC DNA]</scope>
</reference>
<sequence>MESAPHEFGVLYARDANDIGSIDEIQLKMYPFLRYKSSTRKRYHMSTACLPIHVYQFILRIPIFLLFFHHFKLFIFANFKLTCFEVLECAGHPFGQIDFLPCLKVSHISA</sequence>
<gene>
    <name evidence="2" type="ORF">HPBE_LOCUS4562</name>
</gene>
<dbReference type="AlphaFoldDB" id="A0A183FE16"/>
<keyword evidence="1" id="KW-0812">Transmembrane</keyword>
<keyword evidence="1" id="KW-1133">Transmembrane helix</keyword>
<dbReference type="Proteomes" id="UP000050761">
    <property type="component" value="Unassembled WGS sequence"/>
</dbReference>
<name>A0A183FE16_HELPZ</name>
<keyword evidence="3" id="KW-1185">Reference proteome</keyword>
<evidence type="ECO:0000256" key="1">
    <source>
        <dbReference type="SAM" id="Phobius"/>
    </source>
</evidence>
<evidence type="ECO:0000313" key="3">
    <source>
        <dbReference type="Proteomes" id="UP000050761"/>
    </source>
</evidence>
<feature type="transmembrane region" description="Helical" evidence="1">
    <location>
        <begin position="52"/>
        <end position="71"/>
    </location>
</feature>
<evidence type="ECO:0000313" key="4">
    <source>
        <dbReference type="WBParaSite" id="HPBE_0000456101-mRNA-1"/>
    </source>
</evidence>
<proteinExistence type="predicted"/>
<organism evidence="3 4">
    <name type="scientific">Heligmosomoides polygyrus</name>
    <name type="common">Parasitic roundworm</name>
    <dbReference type="NCBI Taxonomy" id="6339"/>
    <lineage>
        <taxon>Eukaryota</taxon>
        <taxon>Metazoa</taxon>
        <taxon>Ecdysozoa</taxon>
        <taxon>Nematoda</taxon>
        <taxon>Chromadorea</taxon>
        <taxon>Rhabditida</taxon>
        <taxon>Rhabditina</taxon>
        <taxon>Rhabditomorpha</taxon>
        <taxon>Strongyloidea</taxon>
        <taxon>Heligmosomidae</taxon>
        <taxon>Heligmosomoides</taxon>
    </lineage>
</organism>
<dbReference type="WBParaSite" id="HPBE_0000456101-mRNA-1">
    <property type="protein sequence ID" value="HPBE_0000456101-mRNA-1"/>
    <property type="gene ID" value="HPBE_0000456101"/>
</dbReference>
<keyword evidence="1" id="KW-0472">Membrane</keyword>
<reference evidence="4" key="2">
    <citation type="submission" date="2019-09" db="UniProtKB">
        <authorList>
            <consortium name="WormBaseParasite"/>
        </authorList>
    </citation>
    <scope>IDENTIFICATION</scope>
</reference>
<accession>A0A183FE16</accession>
<evidence type="ECO:0000313" key="2">
    <source>
        <dbReference type="EMBL" id="VDO61641.1"/>
    </source>
</evidence>